<dbReference type="InterPro" id="IPR027806">
    <property type="entry name" value="HARBI1_dom"/>
</dbReference>
<dbReference type="Proteomes" id="UP001219518">
    <property type="component" value="Unassembled WGS sequence"/>
</dbReference>
<feature type="transmembrane region" description="Helical" evidence="3">
    <location>
        <begin position="12"/>
        <end position="34"/>
    </location>
</feature>
<keyword evidence="2" id="KW-0479">Metal-binding</keyword>
<dbReference type="Pfam" id="PF13359">
    <property type="entry name" value="DDE_Tnp_4"/>
    <property type="match status" value="1"/>
</dbReference>
<gene>
    <name evidence="5" type="ORF">KUF71_017385</name>
</gene>
<evidence type="ECO:0000313" key="6">
    <source>
        <dbReference type="Proteomes" id="UP001219518"/>
    </source>
</evidence>
<evidence type="ECO:0000256" key="1">
    <source>
        <dbReference type="ARBA" id="ARBA00001968"/>
    </source>
</evidence>
<feature type="domain" description="DDE Tnp4" evidence="4">
    <location>
        <begin position="95"/>
        <end position="159"/>
    </location>
</feature>
<keyword evidence="3" id="KW-0812">Transmembrane</keyword>
<dbReference type="GO" id="GO:0046872">
    <property type="term" value="F:metal ion binding"/>
    <property type="evidence" value="ECO:0007669"/>
    <property type="project" value="UniProtKB-KW"/>
</dbReference>
<organism evidence="5 6">
    <name type="scientific">Frankliniella fusca</name>
    <dbReference type="NCBI Taxonomy" id="407009"/>
    <lineage>
        <taxon>Eukaryota</taxon>
        <taxon>Metazoa</taxon>
        <taxon>Ecdysozoa</taxon>
        <taxon>Arthropoda</taxon>
        <taxon>Hexapoda</taxon>
        <taxon>Insecta</taxon>
        <taxon>Pterygota</taxon>
        <taxon>Neoptera</taxon>
        <taxon>Paraneoptera</taxon>
        <taxon>Thysanoptera</taxon>
        <taxon>Terebrantia</taxon>
        <taxon>Thripoidea</taxon>
        <taxon>Thripidae</taxon>
        <taxon>Frankliniella</taxon>
    </lineage>
</organism>
<protein>
    <submittedName>
        <fullName evidence="5">Protein ANTAGONIST OF LIKE HETEROCHROMATIN PROTEIN 1</fullName>
    </submittedName>
</protein>
<evidence type="ECO:0000259" key="4">
    <source>
        <dbReference type="Pfam" id="PF13359"/>
    </source>
</evidence>
<proteinExistence type="predicted"/>
<comment type="cofactor">
    <cofactor evidence="1">
        <name>a divalent metal cation</name>
        <dbReference type="ChEBI" id="CHEBI:60240"/>
    </cofactor>
</comment>
<dbReference type="AlphaFoldDB" id="A0AAE1LX49"/>
<keyword evidence="3" id="KW-1133">Transmembrane helix</keyword>
<evidence type="ECO:0000256" key="3">
    <source>
        <dbReference type="SAM" id="Phobius"/>
    </source>
</evidence>
<evidence type="ECO:0000256" key="2">
    <source>
        <dbReference type="ARBA" id="ARBA00022723"/>
    </source>
</evidence>
<accession>A0AAE1LX49</accession>
<comment type="caution">
    <text evidence="5">The sequence shown here is derived from an EMBL/GenBank/DDBJ whole genome shotgun (WGS) entry which is preliminary data.</text>
</comment>
<sequence length="168" mass="19429">MHLLSHHLLEWTHGYSLVIVTLYWLAAGTSYRGLKNTFNMCRSSEFNVIAYVLDCICSLMRQVIKLPERNELPQIGDRFAEMADSPAFTQCVGAIDGCQVRFTCDDAERHDEYINRKLYYSINLSGLVDYRGKFIDVCIGFPGSCHDLRVLRHCGLYRAGIYWKLYDR</sequence>
<keyword evidence="6" id="KW-1185">Reference proteome</keyword>
<dbReference type="EMBL" id="JAHWGI010001443">
    <property type="protein sequence ID" value="KAK3933124.1"/>
    <property type="molecule type" value="Genomic_DNA"/>
</dbReference>
<evidence type="ECO:0000313" key="5">
    <source>
        <dbReference type="EMBL" id="KAK3933124.1"/>
    </source>
</evidence>
<keyword evidence="3" id="KW-0472">Membrane</keyword>
<reference evidence="5" key="2">
    <citation type="journal article" date="2023" name="BMC Genomics">
        <title>Pest status, molecular evolution, and epigenetic factors derived from the genome assembly of Frankliniella fusca, a thysanopteran phytovirus vector.</title>
        <authorList>
            <person name="Catto M.A."/>
            <person name="Labadie P.E."/>
            <person name="Jacobson A.L."/>
            <person name="Kennedy G.G."/>
            <person name="Srinivasan R."/>
            <person name="Hunt B.G."/>
        </authorList>
    </citation>
    <scope>NUCLEOTIDE SEQUENCE</scope>
    <source>
        <strain evidence="5">PL_HMW_Pooled</strain>
    </source>
</reference>
<reference evidence="5" key="1">
    <citation type="submission" date="2021-07" db="EMBL/GenBank/DDBJ databases">
        <authorList>
            <person name="Catto M.A."/>
            <person name="Jacobson A."/>
            <person name="Kennedy G."/>
            <person name="Labadie P."/>
            <person name="Hunt B.G."/>
            <person name="Srinivasan R."/>
        </authorList>
    </citation>
    <scope>NUCLEOTIDE SEQUENCE</scope>
    <source>
        <strain evidence="5">PL_HMW_Pooled</strain>
        <tissue evidence="5">Head</tissue>
    </source>
</reference>
<name>A0AAE1LX49_9NEOP</name>